<keyword evidence="5" id="KW-1185">Reference proteome</keyword>
<protein>
    <submittedName>
        <fullName evidence="4">NADP-dependent 3-hydroxy acid dehydrogenase YdfG</fullName>
    </submittedName>
</protein>
<dbReference type="Gene3D" id="3.40.50.720">
    <property type="entry name" value="NAD(P)-binding Rossmann-like Domain"/>
    <property type="match status" value="1"/>
</dbReference>
<dbReference type="PRINTS" id="PR00080">
    <property type="entry name" value="SDRFAMILY"/>
</dbReference>
<evidence type="ECO:0000313" key="4">
    <source>
        <dbReference type="EMBL" id="NYI67353.1"/>
    </source>
</evidence>
<evidence type="ECO:0000256" key="1">
    <source>
        <dbReference type="ARBA" id="ARBA00006484"/>
    </source>
</evidence>
<evidence type="ECO:0000313" key="5">
    <source>
        <dbReference type="Proteomes" id="UP000539111"/>
    </source>
</evidence>
<dbReference type="AlphaFoldDB" id="A0A7Z0ABX0"/>
<comment type="similarity">
    <text evidence="1 3">Belongs to the short-chain dehydrogenases/reductases (SDR) family.</text>
</comment>
<reference evidence="4 5" key="1">
    <citation type="submission" date="2020-07" db="EMBL/GenBank/DDBJ databases">
        <title>Sequencing the genomes of 1000 actinobacteria strains.</title>
        <authorList>
            <person name="Klenk H.-P."/>
        </authorList>
    </citation>
    <scope>NUCLEOTIDE SEQUENCE [LARGE SCALE GENOMIC DNA]</scope>
    <source>
        <strain evidence="4 5">DSM 26341</strain>
    </source>
</reference>
<dbReference type="PANTHER" id="PTHR43669">
    <property type="entry name" value="5-KETO-D-GLUCONATE 5-REDUCTASE"/>
    <property type="match status" value="1"/>
</dbReference>
<dbReference type="SUPFAM" id="SSF51735">
    <property type="entry name" value="NAD(P)-binding Rossmann-fold domains"/>
    <property type="match status" value="1"/>
</dbReference>
<accession>A0A7Z0ABX0</accession>
<organism evidence="4 5">
    <name type="scientific">Spelaeicoccus albus</name>
    <dbReference type="NCBI Taxonomy" id="1280376"/>
    <lineage>
        <taxon>Bacteria</taxon>
        <taxon>Bacillati</taxon>
        <taxon>Actinomycetota</taxon>
        <taxon>Actinomycetes</taxon>
        <taxon>Micrococcales</taxon>
        <taxon>Brevibacteriaceae</taxon>
        <taxon>Spelaeicoccus</taxon>
    </lineage>
</organism>
<dbReference type="PANTHER" id="PTHR43669:SF12">
    <property type="entry name" value="BLR5618 PROTEIN"/>
    <property type="match status" value="1"/>
</dbReference>
<dbReference type="Proteomes" id="UP000539111">
    <property type="component" value="Unassembled WGS sequence"/>
</dbReference>
<evidence type="ECO:0000256" key="2">
    <source>
        <dbReference type="ARBA" id="ARBA00023002"/>
    </source>
</evidence>
<dbReference type="PRINTS" id="PR00081">
    <property type="entry name" value="GDHRDH"/>
</dbReference>
<dbReference type="CDD" id="cd05233">
    <property type="entry name" value="SDR_c"/>
    <property type="match status" value="1"/>
</dbReference>
<evidence type="ECO:0000256" key="3">
    <source>
        <dbReference type="RuleBase" id="RU000363"/>
    </source>
</evidence>
<dbReference type="RefSeq" id="WP_179427260.1">
    <property type="nucleotide sequence ID" value="NZ_JACBZP010000001.1"/>
</dbReference>
<gene>
    <name evidence="4" type="ORF">BJY26_001659</name>
</gene>
<keyword evidence="2" id="KW-0560">Oxidoreductase</keyword>
<sequence>MSQPDASPDAYYPKVAVVTGAGTGIGRAVARELLAGGWKVALAGRRAEPLDEAAASNRDAITVPTDITDEASVAALFGAVADAWGVLGLLFNNAGGFGEAARIDGIDATDWRRTVEVNLTGTMLCSKYAFAAMAAQDPSGGRIINNGSVSAHAPRPLSAAYTATKHAVTGLTKSIDLDGRALGIQAGQIDIGNAATDMMAGIGSGAGALQPDGGRRLEPTFDVADAARTVAMMASLPRAATIHELTITATGMPFRARG</sequence>
<dbReference type="EMBL" id="JACBZP010000001">
    <property type="protein sequence ID" value="NYI67353.1"/>
    <property type="molecule type" value="Genomic_DNA"/>
</dbReference>
<dbReference type="Pfam" id="PF00106">
    <property type="entry name" value="adh_short"/>
    <property type="match status" value="1"/>
</dbReference>
<proteinExistence type="inferred from homology"/>
<comment type="caution">
    <text evidence="4">The sequence shown here is derived from an EMBL/GenBank/DDBJ whole genome shotgun (WGS) entry which is preliminary data.</text>
</comment>
<dbReference type="GO" id="GO:0016491">
    <property type="term" value="F:oxidoreductase activity"/>
    <property type="evidence" value="ECO:0007669"/>
    <property type="project" value="UniProtKB-KW"/>
</dbReference>
<dbReference type="InterPro" id="IPR002347">
    <property type="entry name" value="SDR_fam"/>
</dbReference>
<dbReference type="InterPro" id="IPR036291">
    <property type="entry name" value="NAD(P)-bd_dom_sf"/>
</dbReference>
<name>A0A7Z0ABX0_9MICO</name>